<sequence length="52" mass="6331">MFLVNHISQYKGGSRQDPHQCCNAQCGMRKFRFYLFYFFKEKNIYKKICKQG</sequence>
<dbReference type="EMBL" id="GBXM01077023">
    <property type="protein sequence ID" value="JAH31554.1"/>
    <property type="molecule type" value="Transcribed_RNA"/>
</dbReference>
<dbReference type="AlphaFoldDB" id="A0A0E9RQY9"/>
<reference evidence="1" key="2">
    <citation type="journal article" date="2015" name="Fish Shellfish Immunol.">
        <title>Early steps in the European eel (Anguilla anguilla)-Vibrio vulnificus interaction in the gills: Role of the RtxA13 toxin.</title>
        <authorList>
            <person name="Callol A."/>
            <person name="Pajuelo D."/>
            <person name="Ebbesson L."/>
            <person name="Teles M."/>
            <person name="MacKenzie S."/>
            <person name="Amaro C."/>
        </authorList>
    </citation>
    <scope>NUCLEOTIDE SEQUENCE</scope>
</reference>
<protein>
    <submittedName>
        <fullName evidence="1">Uncharacterized protein</fullName>
    </submittedName>
</protein>
<reference evidence="1" key="1">
    <citation type="submission" date="2014-11" db="EMBL/GenBank/DDBJ databases">
        <authorList>
            <person name="Amaro Gonzalez C."/>
        </authorList>
    </citation>
    <scope>NUCLEOTIDE SEQUENCE</scope>
</reference>
<accession>A0A0E9RQY9</accession>
<name>A0A0E9RQY9_ANGAN</name>
<organism evidence="1">
    <name type="scientific">Anguilla anguilla</name>
    <name type="common">European freshwater eel</name>
    <name type="synonym">Muraena anguilla</name>
    <dbReference type="NCBI Taxonomy" id="7936"/>
    <lineage>
        <taxon>Eukaryota</taxon>
        <taxon>Metazoa</taxon>
        <taxon>Chordata</taxon>
        <taxon>Craniata</taxon>
        <taxon>Vertebrata</taxon>
        <taxon>Euteleostomi</taxon>
        <taxon>Actinopterygii</taxon>
        <taxon>Neopterygii</taxon>
        <taxon>Teleostei</taxon>
        <taxon>Anguilliformes</taxon>
        <taxon>Anguillidae</taxon>
        <taxon>Anguilla</taxon>
    </lineage>
</organism>
<proteinExistence type="predicted"/>
<evidence type="ECO:0000313" key="1">
    <source>
        <dbReference type="EMBL" id="JAH31554.1"/>
    </source>
</evidence>